<keyword evidence="2" id="KW-0732">Signal</keyword>
<protein>
    <submittedName>
        <fullName evidence="3">Uncharacterized protein</fullName>
    </submittedName>
</protein>
<evidence type="ECO:0000313" key="4">
    <source>
        <dbReference type="Proteomes" id="UP000001514"/>
    </source>
</evidence>
<feature type="compositionally biased region" description="Basic and acidic residues" evidence="1">
    <location>
        <begin position="24"/>
        <end position="62"/>
    </location>
</feature>
<feature type="chain" id="PRO_5003122715" evidence="2">
    <location>
        <begin position="21"/>
        <end position="115"/>
    </location>
</feature>
<proteinExistence type="predicted"/>
<evidence type="ECO:0000313" key="3">
    <source>
        <dbReference type="EMBL" id="EFJ16123.1"/>
    </source>
</evidence>
<dbReference type="KEGG" id="smo:SELMODRAFT_445307"/>
<dbReference type="Gramene" id="EFJ16123">
    <property type="protein sequence ID" value="EFJ16123"/>
    <property type="gene ID" value="SELMODRAFT_445307"/>
</dbReference>
<name>D8SHJ7_SELML</name>
<dbReference type="InParanoid" id="D8SHJ7"/>
<gene>
    <name evidence="3" type="ORF">SELMODRAFT_445307</name>
</gene>
<dbReference type="EMBL" id="GL377620">
    <property type="protein sequence ID" value="EFJ16123.1"/>
    <property type="molecule type" value="Genomic_DNA"/>
</dbReference>
<reference evidence="3 4" key="1">
    <citation type="journal article" date="2011" name="Science">
        <title>The Selaginella genome identifies genetic changes associated with the evolution of vascular plants.</title>
        <authorList>
            <person name="Banks J.A."/>
            <person name="Nishiyama T."/>
            <person name="Hasebe M."/>
            <person name="Bowman J.L."/>
            <person name="Gribskov M."/>
            <person name="dePamphilis C."/>
            <person name="Albert V.A."/>
            <person name="Aono N."/>
            <person name="Aoyama T."/>
            <person name="Ambrose B.A."/>
            <person name="Ashton N.W."/>
            <person name="Axtell M.J."/>
            <person name="Barker E."/>
            <person name="Barker M.S."/>
            <person name="Bennetzen J.L."/>
            <person name="Bonawitz N.D."/>
            <person name="Chapple C."/>
            <person name="Cheng C."/>
            <person name="Correa L.G."/>
            <person name="Dacre M."/>
            <person name="DeBarry J."/>
            <person name="Dreyer I."/>
            <person name="Elias M."/>
            <person name="Engstrom E.M."/>
            <person name="Estelle M."/>
            <person name="Feng L."/>
            <person name="Finet C."/>
            <person name="Floyd S.K."/>
            <person name="Frommer W.B."/>
            <person name="Fujita T."/>
            <person name="Gramzow L."/>
            <person name="Gutensohn M."/>
            <person name="Harholt J."/>
            <person name="Hattori M."/>
            <person name="Heyl A."/>
            <person name="Hirai T."/>
            <person name="Hiwatashi Y."/>
            <person name="Ishikawa M."/>
            <person name="Iwata M."/>
            <person name="Karol K.G."/>
            <person name="Koehler B."/>
            <person name="Kolukisaoglu U."/>
            <person name="Kubo M."/>
            <person name="Kurata T."/>
            <person name="Lalonde S."/>
            <person name="Li K."/>
            <person name="Li Y."/>
            <person name="Litt A."/>
            <person name="Lyons E."/>
            <person name="Manning G."/>
            <person name="Maruyama T."/>
            <person name="Michael T.P."/>
            <person name="Mikami K."/>
            <person name="Miyazaki S."/>
            <person name="Morinaga S."/>
            <person name="Murata T."/>
            <person name="Mueller-Roeber B."/>
            <person name="Nelson D.R."/>
            <person name="Obara M."/>
            <person name="Oguri Y."/>
            <person name="Olmstead R.G."/>
            <person name="Onodera N."/>
            <person name="Petersen B.L."/>
            <person name="Pils B."/>
            <person name="Prigge M."/>
            <person name="Rensing S.A."/>
            <person name="Riano-Pachon D.M."/>
            <person name="Roberts A.W."/>
            <person name="Sato Y."/>
            <person name="Scheller H.V."/>
            <person name="Schulz B."/>
            <person name="Schulz C."/>
            <person name="Shakirov E.V."/>
            <person name="Shibagaki N."/>
            <person name="Shinohara N."/>
            <person name="Shippen D.E."/>
            <person name="Soerensen I."/>
            <person name="Sotooka R."/>
            <person name="Sugimoto N."/>
            <person name="Sugita M."/>
            <person name="Sumikawa N."/>
            <person name="Tanurdzic M."/>
            <person name="Theissen G."/>
            <person name="Ulvskov P."/>
            <person name="Wakazuki S."/>
            <person name="Weng J.K."/>
            <person name="Willats W.W."/>
            <person name="Wipf D."/>
            <person name="Wolf P.G."/>
            <person name="Yang L."/>
            <person name="Zimmer A.D."/>
            <person name="Zhu Q."/>
            <person name="Mitros T."/>
            <person name="Hellsten U."/>
            <person name="Loque D."/>
            <person name="Otillar R."/>
            <person name="Salamov A."/>
            <person name="Schmutz J."/>
            <person name="Shapiro H."/>
            <person name="Lindquist E."/>
            <person name="Lucas S."/>
            <person name="Rokhsar D."/>
            <person name="Grigoriev I.V."/>
        </authorList>
    </citation>
    <scope>NUCLEOTIDE SEQUENCE [LARGE SCALE GENOMIC DNA]</scope>
</reference>
<accession>D8SHJ7</accession>
<keyword evidence="4" id="KW-1185">Reference proteome</keyword>
<evidence type="ECO:0000256" key="1">
    <source>
        <dbReference type="SAM" id="MobiDB-lite"/>
    </source>
</evidence>
<evidence type="ECO:0000256" key="2">
    <source>
        <dbReference type="SAM" id="SignalP"/>
    </source>
</evidence>
<sequence length="115" mass="12698">MVSKILLLFSCIALVAMAEAATQDHGKDAAKLEDHGSKEAVKLEDHGSKEAAKVEDHGKQEVGENNGGFTIQLQSGRHVSKPEVWERIVKKDKARAQWIADRLEKASKEKQEHDG</sequence>
<dbReference type="Proteomes" id="UP000001514">
    <property type="component" value="Unassembled WGS sequence"/>
</dbReference>
<feature type="region of interest" description="Disordered" evidence="1">
    <location>
        <begin position="24"/>
        <end position="75"/>
    </location>
</feature>
<organism evidence="4">
    <name type="scientific">Selaginella moellendorffii</name>
    <name type="common">Spikemoss</name>
    <dbReference type="NCBI Taxonomy" id="88036"/>
    <lineage>
        <taxon>Eukaryota</taxon>
        <taxon>Viridiplantae</taxon>
        <taxon>Streptophyta</taxon>
        <taxon>Embryophyta</taxon>
        <taxon>Tracheophyta</taxon>
        <taxon>Lycopodiopsida</taxon>
        <taxon>Selaginellales</taxon>
        <taxon>Selaginellaceae</taxon>
        <taxon>Selaginella</taxon>
    </lineage>
</organism>
<feature type="signal peptide" evidence="2">
    <location>
        <begin position="1"/>
        <end position="20"/>
    </location>
</feature>
<dbReference type="HOGENOM" id="CLU_2113139_0_0_1"/>
<dbReference type="AlphaFoldDB" id="D8SHJ7"/>